<organism evidence="1 2">
    <name type="scientific">Mycena alexandri</name>
    <dbReference type="NCBI Taxonomy" id="1745969"/>
    <lineage>
        <taxon>Eukaryota</taxon>
        <taxon>Fungi</taxon>
        <taxon>Dikarya</taxon>
        <taxon>Basidiomycota</taxon>
        <taxon>Agaricomycotina</taxon>
        <taxon>Agaricomycetes</taxon>
        <taxon>Agaricomycetidae</taxon>
        <taxon>Agaricales</taxon>
        <taxon>Marasmiineae</taxon>
        <taxon>Mycenaceae</taxon>
        <taxon>Mycena</taxon>
    </lineage>
</organism>
<dbReference type="Proteomes" id="UP001218188">
    <property type="component" value="Unassembled WGS sequence"/>
</dbReference>
<proteinExistence type="predicted"/>
<protein>
    <submittedName>
        <fullName evidence="1">Uncharacterized protein</fullName>
    </submittedName>
</protein>
<evidence type="ECO:0000313" key="1">
    <source>
        <dbReference type="EMBL" id="KAJ7022543.1"/>
    </source>
</evidence>
<reference evidence="1" key="1">
    <citation type="submission" date="2023-03" db="EMBL/GenBank/DDBJ databases">
        <title>Massive genome expansion in bonnet fungi (Mycena s.s.) driven by repeated elements and novel gene families across ecological guilds.</title>
        <authorList>
            <consortium name="Lawrence Berkeley National Laboratory"/>
            <person name="Harder C.B."/>
            <person name="Miyauchi S."/>
            <person name="Viragh M."/>
            <person name="Kuo A."/>
            <person name="Thoen E."/>
            <person name="Andreopoulos B."/>
            <person name="Lu D."/>
            <person name="Skrede I."/>
            <person name="Drula E."/>
            <person name="Henrissat B."/>
            <person name="Morin E."/>
            <person name="Kohler A."/>
            <person name="Barry K."/>
            <person name="LaButti K."/>
            <person name="Morin E."/>
            <person name="Salamov A."/>
            <person name="Lipzen A."/>
            <person name="Mereny Z."/>
            <person name="Hegedus B."/>
            <person name="Baldrian P."/>
            <person name="Stursova M."/>
            <person name="Weitz H."/>
            <person name="Taylor A."/>
            <person name="Grigoriev I.V."/>
            <person name="Nagy L.G."/>
            <person name="Martin F."/>
            <person name="Kauserud H."/>
        </authorList>
    </citation>
    <scope>NUCLEOTIDE SEQUENCE</scope>
    <source>
        <strain evidence="1">CBHHK200</strain>
    </source>
</reference>
<evidence type="ECO:0000313" key="2">
    <source>
        <dbReference type="Proteomes" id="UP001218188"/>
    </source>
</evidence>
<dbReference type="EMBL" id="JARJCM010000207">
    <property type="protein sequence ID" value="KAJ7022543.1"/>
    <property type="molecule type" value="Genomic_DNA"/>
</dbReference>
<accession>A0AAD6S7F9</accession>
<dbReference type="AlphaFoldDB" id="A0AAD6S7F9"/>
<keyword evidence="2" id="KW-1185">Reference proteome</keyword>
<name>A0AAD6S7F9_9AGAR</name>
<comment type="caution">
    <text evidence="1">The sequence shown here is derived from an EMBL/GenBank/DDBJ whole genome shotgun (WGS) entry which is preliminary data.</text>
</comment>
<gene>
    <name evidence="1" type="ORF">C8F04DRAFT_1137655</name>
</gene>
<sequence>MLRMLSVTCSRCSSRIPFSLSRAGLSFLLPLFLHSPFVSKTLANVLPSITVDGMSEDILCELPCALHAYVFL</sequence>